<protein>
    <submittedName>
        <fullName evidence="1">Uncharacterized protein</fullName>
    </submittedName>
</protein>
<name>A0AAV4B629_9GAST</name>
<sequence>MDLLRMETRLLSFSAVPDLSSESVVPEQKILKSAPSCTGDLRLSGPPSCKGASCGAQTHDRKVPADLRASLLSTVPQNN</sequence>
<organism evidence="1 2">
    <name type="scientific">Plakobranchus ocellatus</name>
    <dbReference type="NCBI Taxonomy" id="259542"/>
    <lineage>
        <taxon>Eukaryota</taxon>
        <taxon>Metazoa</taxon>
        <taxon>Spiralia</taxon>
        <taxon>Lophotrochozoa</taxon>
        <taxon>Mollusca</taxon>
        <taxon>Gastropoda</taxon>
        <taxon>Heterobranchia</taxon>
        <taxon>Euthyneura</taxon>
        <taxon>Panpulmonata</taxon>
        <taxon>Sacoglossa</taxon>
        <taxon>Placobranchoidea</taxon>
        <taxon>Plakobranchidae</taxon>
        <taxon>Plakobranchus</taxon>
    </lineage>
</organism>
<dbReference type="Proteomes" id="UP000735302">
    <property type="component" value="Unassembled WGS sequence"/>
</dbReference>
<reference evidence="1 2" key="1">
    <citation type="journal article" date="2021" name="Elife">
        <title>Chloroplast acquisition without the gene transfer in kleptoplastic sea slugs, Plakobranchus ocellatus.</title>
        <authorList>
            <person name="Maeda T."/>
            <person name="Takahashi S."/>
            <person name="Yoshida T."/>
            <person name="Shimamura S."/>
            <person name="Takaki Y."/>
            <person name="Nagai Y."/>
            <person name="Toyoda A."/>
            <person name="Suzuki Y."/>
            <person name="Arimoto A."/>
            <person name="Ishii H."/>
            <person name="Satoh N."/>
            <person name="Nishiyama T."/>
            <person name="Hasebe M."/>
            <person name="Maruyama T."/>
            <person name="Minagawa J."/>
            <person name="Obokata J."/>
            <person name="Shigenobu S."/>
        </authorList>
    </citation>
    <scope>NUCLEOTIDE SEQUENCE [LARGE SCALE GENOMIC DNA]</scope>
</reference>
<accession>A0AAV4B629</accession>
<evidence type="ECO:0000313" key="1">
    <source>
        <dbReference type="EMBL" id="GFO14233.1"/>
    </source>
</evidence>
<dbReference type="AlphaFoldDB" id="A0AAV4B629"/>
<comment type="caution">
    <text evidence="1">The sequence shown here is derived from an EMBL/GenBank/DDBJ whole genome shotgun (WGS) entry which is preliminary data.</text>
</comment>
<gene>
    <name evidence="1" type="ORF">PoB_004073800</name>
</gene>
<evidence type="ECO:0000313" key="2">
    <source>
        <dbReference type="Proteomes" id="UP000735302"/>
    </source>
</evidence>
<dbReference type="EMBL" id="BLXT01004534">
    <property type="protein sequence ID" value="GFO14233.1"/>
    <property type="molecule type" value="Genomic_DNA"/>
</dbReference>
<keyword evidence="2" id="KW-1185">Reference proteome</keyword>
<proteinExistence type="predicted"/>